<dbReference type="GO" id="GO:0046982">
    <property type="term" value="F:protein heterodimerization activity"/>
    <property type="evidence" value="ECO:0007669"/>
    <property type="project" value="InterPro"/>
</dbReference>
<dbReference type="InterPro" id="IPR051377">
    <property type="entry name" value="DNA_Pol-Epsilon_Subunit"/>
</dbReference>
<comment type="caution">
    <text evidence="5">The sequence shown here is derived from an EMBL/GenBank/DDBJ whole genome shotgun (WGS) entry which is preliminary data.</text>
</comment>
<comment type="subcellular location">
    <subcellularLocation>
        <location evidence="1">Nucleus</location>
    </subcellularLocation>
</comment>
<dbReference type="AlphaFoldDB" id="A0AAN9Z2J8"/>
<dbReference type="GO" id="GO:0031507">
    <property type="term" value="P:heterochromatin formation"/>
    <property type="evidence" value="ECO:0007669"/>
    <property type="project" value="TreeGrafter"/>
</dbReference>
<accession>A0AAN9Z2J8</accession>
<protein>
    <recommendedName>
        <fullName evidence="3">DNA polymerase epsilon subunit 3</fullName>
    </recommendedName>
</protein>
<sequence>MARKVDEFNLPNTAITRIVKEVLPENVSIGKDAKTALAKAASVFIMYITSSSNATATKNNRKTINGHDIIEATSETFPMFIDFLKKNQNYFKRQQDLKKYAALKQKLQKDGE</sequence>
<dbReference type="SUPFAM" id="SSF47113">
    <property type="entry name" value="Histone-fold"/>
    <property type="match status" value="1"/>
</dbReference>
<dbReference type="Pfam" id="PF00808">
    <property type="entry name" value="CBFD_NFYB_HMF"/>
    <property type="match status" value="1"/>
</dbReference>
<dbReference type="InterPro" id="IPR009072">
    <property type="entry name" value="Histone-fold"/>
</dbReference>
<dbReference type="GO" id="GO:0031490">
    <property type="term" value="F:chromatin DNA binding"/>
    <property type="evidence" value="ECO:0007669"/>
    <property type="project" value="TreeGrafter"/>
</dbReference>
<dbReference type="GO" id="GO:0008622">
    <property type="term" value="C:epsilon DNA polymerase complex"/>
    <property type="evidence" value="ECO:0007669"/>
    <property type="project" value="TreeGrafter"/>
</dbReference>
<dbReference type="GO" id="GO:0006272">
    <property type="term" value="P:leading strand elongation"/>
    <property type="evidence" value="ECO:0007669"/>
    <property type="project" value="TreeGrafter"/>
</dbReference>
<keyword evidence="6" id="KW-1185">Reference proteome</keyword>
<evidence type="ECO:0000259" key="4">
    <source>
        <dbReference type="Pfam" id="PF00808"/>
    </source>
</evidence>
<proteinExistence type="predicted"/>
<evidence type="ECO:0000256" key="2">
    <source>
        <dbReference type="ARBA" id="ARBA00023242"/>
    </source>
</evidence>
<dbReference type="GO" id="GO:0008623">
    <property type="term" value="C:CHRAC"/>
    <property type="evidence" value="ECO:0007669"/>
    <property type="project" value="TreeGrafter"/>
</dbReference>
<evidence type="ECO:0000313" key="5">
    <source>
        <dbReference type="EMBL" id="KAK7862321.1"/>
    </source>
</evidence>
<dbReference type="InterPro" id="IPR003958">
    <property type="entry name" value="CBFA_NFYB_domain"/>
</dbReference>
<dbReference type="CDD" id="cd22928">
    <property type="entry name" value="HFD_POLE3_DPB4"/>
    <property type="match status" value="1"/>
</dbReference>
<dbReference type="Gene3D" id="1.10.20.10">
    <property type="entry name" value="Histone, subunit A"/>
    <property type="match status" value="1"/>
</dbReference>
<keyword evidence="2" id="KW-0539">Nucleus</keyword>
<reference evidence="5 6" key="1">
    <citation type="submission" date="2024-03" db="EMBL/GenBank/DDBJ databases">
        <title>The genome assembly and annotation of the cricket Gryllus longicercus Weissman &amp; Gray.</title>
        <authorList>
            <person name="Szrajer S."/>
            <person name="Gray D."/>
            <person name="Ylla G."/>
        </authorList>
    </citation>
    <scope>NUCLEOTIDE SEQUENCE [LARGE SCALE GENOMIC DNA]</scope>
    <source>
        <strain evidence="5">DAG 2021-001</strain>
        <tissue evidence="5">Whole body minus gut</tissue>
    </source>
</reference>
<dbReference type="PANTHER" id="PTHR46172">
    <property type="entry name" value="DNA POLYMERASE EPSILON SUBUNIT 3"/>
    <property type="match status" value="1"/>
</dbReference>
<evidence type="ECO:0000256" key="1">
    <source>
        <dbReference type="ARBA" id="ARBA00004123"/>
    </source>
</evidence>
<dbReference type="EMBL" id="JAZDUA010000282">
    <property type="protein sequence ID" value="KAK7862321.1"/>
    <property type="molecule type" value="Genomic_DNA"/>
</dbReference>
<evidence type="ECO:0000256" key="3">
    <source>
        <dbReference type="ARBA" id="ARBA00039793"/>
    </source>
</evidence>
<dbReference type="Proteomes" id="UP001378592">
    <property type="component" value="Unassembled WGS sequence"/>
</dbReference>
<organism evidence="5 6">
    <name type="scientific">Gryllus longicercus</name>
    <dbReference type="NCBI Taxonomy" id="2509291"/>
    <lineage>
        <taxon>Eukaryota</taxon>
        <taxon>Metazoa</taxon>
        <taxon>Ecdysozoa</taxon>
        <taxon>Arthropoda</taxon>
        <taxon>Hexapoda</taxon>
        <taxon>Insecta</taxon>
        <taxon>Pterygota</taxon>
        <taxon>Neoptera</taxon>
        <taxon>Polyneoptera</taxon>
        <taxon>Orthoptera</taxon>
        <taxon>Ensifera</taxon>
        <taxon>Gryllidea</taxon>
        <taxon>Grylloidea</taxon>
        <taxon>Gryllidae</taxon>
        <taxon>Gryllinae</taxon>
        <taxon>Gryllus</taxon>
    </lineage>
</organism>
<dbReference type="PANTHER" id="PTHR46172:SF1">
    <property type="entry name" value="DNA POLYMERASE EPSILON SUBUNIT 3"/>
    <property type="match status" value="1"/>
</dbReference>
<feature type="domain" description="Transcription factor CBF/NF-Y/archaeal histone" evidence="4">
    <location>
        <begin position="9"/>
        <end position="72"/>
    </location>
</feature>
<gene>
    <name evidence="5" type="ORF">R5R35_014681</name>
</gene>
<dbReference type="GO" id="GO:0006974">
    <property type="term" value="P:DNA damage response"/>
    <property type="evidence" value="ECO:0007669"/>
    <property type="project" value="TreeGrafter"/>
</dbReference>
<name>A0AAN9Z2J8_9ORTH</name>
<evidence type="ECO:0000313" key="6">
    <source>
        <dbReference type="Proteomes" id="UP001378592"/>
    </source>
</evidence>